<keyword evidence="1" id="KW-1133">Transmembrane helix</keyword>
<dbReference type="SUPFAM" id="SSF52317">
    <property type="entry name" value="Class I glutamine amidotransferase-like"/>
    <property type="match status" value="1"/>
</dbReference>
<evidence type="ECO:0000313" key="2">
    <source>
        <dbReference type="EMBL" id="MBK1828962.1"/>
    </source>
</evidence>
<gene>
    <name evidence="2" type="ORF">JIN81_18145</name>
</gene>
<evidence type="ECO:0000313" key="3">
    <source>
        <dbReference type="Proteomes" id="UP000658278"/>
    </source>
</evidence>
<feature type="transmembrane region" description="Helical" evidence="1">
    <location>
        <begin position="33"/>
        <end position="52"/>
    </location>
</feature>
<dbReference type="EMBL" id="JAENII010000022">
    <property type="protein sequence ID" value="MBK1828962.1"/>
    <property type="molecule type" value="Genomic_DNA"/>
</dbReference>
<dbReference type="PANTHER" id="PTHR37947">
    <property type="entry name" value="BLL2462 PROTEIN"/>
    <property type="match status" value="1"/>
</dbReference>
<dbReference type="SUPFAM" id="SSF53300">
    <property type="entry name" value="vWA-like"/>
    <property type="match status" value="1"/>
</dbReference>
<dbReference type="InterPro" id="IPR029062">
    <property type="entry name" value="Class_I_gatase-like"/>
</dbReference>
<comment type="caution">
    <text evidence="2">The sequence shown here is derived from an EMBL/GenBank/DDBJ whole genome shotgun (WGS) entry which is preliminary data.</text>
</comment>
<organism evidence="2 3">
    <name type="scientific">Haloferula rosea</name>
    <dbReference type="NCBI Taxonomy" id="490093"/>
    <lineage>
        <taxon>Bacteria</taxon>
        <taxon>Pseudomonadati</taxon>
        <taxon>Verrucomicrobiota</taxon>
        <taxon>Verrucomicrobiia</taxon>
        <taxon>Verrucomicrobiales</taxon>
        <taxon>Verrucomicrobiaceae</taxon>
        <taxon>Haloferula</taxon>
    </lineage>
</organism>
<proteinExistence type="predicted"/>
<dbReference type="Proteomes" id="UP000658278">
    <property type="component" value="Unassembled WGS sequence"/>
</dbReference>
<keyword evidence="1" id="KW-0472">Membrane</keyword>
<feature type="transmembrane region" description="Helical" evidence="1">
    <location>
        <begin position="64"/>
        <end position="83"/>
    </location>
</feature>
<dbReference type="PANTHER" id="PTHR37947:SF1">
    <property type="entry name" value="BLL2462 PROTEIN"/>
    <property type="match status" value="1"/>
</dbReference>
<dbReference type="Gene3D" id="3.40.50.410">
    <property type="entry name" value="von Willebrand factor, type A domain"/>
    <property type="match status" value="1"/>
</dbReference>
<dbReference type="AlphaFoldDB" id="A0A934VHD6"/>
<protein>
    <recommendedName>
        <fullName evidence="4">VWA domain-containing protein</fullName>
    </recommendedName>
</protein>
<dbReference type="RefSeq" id="WP_200283323.1">
    <property type="nucleotide sequence ID" value="NZ_JAENII010000022.1"/>
</dbReference>
<keyword evidence="1" id="KW-0812">Transmembrane</keyword>
<name>A0A934VHD6_9BACT</name>
<dbReference type="Gene3D" id="3.40.50.880">
    <property type="match status" value="1"/>
</dbReference>
<dbReference type="InterPro" id="IPR036465">
    <property type="entry name" value="vWFA_dom_sf"/>
</dbReference>
<evidence type="ECO:0000256" key="1">
    <source>
        <dbReference type="SAM" id="Phobius"/>
    </source>
</evidence>
<evidence type="ECO:0008006" key="4">
    <source>
        <dbReference type="Google" id="ProtNLM"/>
    </source>
</evidence>
<reference evidence="2" key="1">
    <citation type="submission" date="2021-01" db="EMBL/GenBank/DDBJ databases">
        <title>Modified the classification status of verrucomicrobia.</title>
        <authorList>
            <person name="Feng X."/>
        </authorList>
    </citation>
    <scope>NUCLEOTIDE SEQUENCE</scope>
    <source>
        <strain evidence="2">KCTC 22201</strain>
    </source>
</reference>
<accession>A0A934VHD6</accession>
<keyword evidence="3" id="KW-1185">Reference proteome</keyword>
<sequence>MKRALIWVVVSAVLGWLGLMGLSQVLQVSKDWPLWMVAACLGLIVGLIAWLYRYEQSAVAVGRARVLLGLRIAALLALGWIILEPTWVRMEQLEIRREVVIVYDESGSMDLVDEGMPMSRIELGRNAVEAAGIEDQLKEGLRVRTVRAARTVEDGDPAAGWGQSTDLAGALDTVLEQVPPDELAGVIMVTDGRHNRPGRVEDSARRFGILDAPIGVLAVGSEVPPRDASILSVVAPEAVHLGDRMRVQASLKFDGYKGKKAIVSLLRGEEILEVQEVEIPQDHHREDVRFAQVPEGGIGDFKVEISGLTGERFSDNNEWSFETSITDARTNVLLIDNHPRWEFRYLRNLFYGRDKSVHLQWALLNPDRIEGEEVRKVPASASRPFGDAQATGLPESEEEWRKFDVIILGDVSPQEVSDETWEVIDRCVNERGALLVMVSGPEFMPHSIASETGRSLVPAEMDWGERTFYQWGGGEFRAQLTPRGLRHPITQQENEQAGNEEVWAGFPVMRWRHPVESLKEGSEVLLVGRGDDRTMAPGARGLASALEDLAERRMREAEDSLLVVRQTGLGKVALLLTDRTWRWREGSGDVYHHRFWGNLIRWGAGPVLRAGDSKVRLGTDQLTYTPDDAVVVRARLRDDAMNPVEDESLAAELWRGDELIQTVEMVGVTGATGFYEGRAAKIAEGGRYEVRLKGEKVDELSDGEIETGIRVVGSRGPVELADTSLNLPLLETMADLSGGRVVRADGVSELGQLFLGEVEEREELRETPLWNHWVVLSVFFVLLGIEWGLRRSSGLP</sequence>